<protein>
    <submittedName>
        <fullName evidence="10">Laccase domain-containing protein</fullName>
    </submittedName>
</protein>
<keyword evidence="3" id="KW-0808">Transferase</keyword>
<dbReference type="Gene3D" id="3.60.140.10">
    <property type="entry name" value="CNF1/YfiH-like putative cysteine hydrolases"/>
    <property type="match status" value="1"/>
</dbReference>
<reference evidence="10" key="1">
    <citation type="journal article" date="2020" name="mSystems">
        <title>Genome- and Community-Level Interaction Insights into Carbon Utilization and Element Cycling Functions of Hydrothermarchaeota in Hydrothermal Sediment.</title>
        <authorList>
            <person name="Zhou Z."/>
            <person name="Liu Y."/>
            <person name="Xu W."/>
            <person name="Pan J."/>
            <person name="Luo Z.H."/>
            <person name="Li M."/>
        </authorList>
    </citation>
    <scope>NUCLEOTIDE SEQUENCE [LARGE SCALE GENOMIC DNA]</scope>
    <source>
        <strain evidence="10">SpSt-780</strain>
    </source>
</reference>
<evidence type="ECO:0000256" key="1">
    <source>
        <dbReference type="ARBA" id="ARBA00000553"/>
    </source>
</evidence>
<evidence type="ECO:0000256" key="4">
    <source>
        <dbReference type="ARBA" id="ARBA00022723"/>
    </source>
</evidence>
<name>A0A7C4UH66_UNCW3</name>
<dbReference type="EMBL" id="DTHG01000090">
    <property type="protein sequence ID" value="HGW92318.1"/>
    <property type="molecule type" value="Genomic_DNA"/>
</dbReference>
<comment type="similarity">
    <text evidence="2">Belongs to the purine nucleoside phosphorylase YfiH/LACC1 family.</text>
</comment>
<dbReference type="PANTHER" id="PTHR30616">
    <property type="entry name" value="UNCHARACTERIZED PROTEIN YFIH"/>
    <property type="match status" value="1"/>
</dbReference>
<keyword evidence="6" id="KW-0862">Zinc</keyword>
<evidence type="ECO:0000256" key="2">
    <source>
        <dbReference type="ARBA" id="ARBA00007353"/>
    </source>
</evidence>
<comment type="catalytic activity">
    <reaction evidence="9">
        <text>S-methyl-5'-thioadenosine + phosphate = 5-(methylsulfanyl)-alpha-D-ribose 1-phosphate + adenine</text>
        <dbReference type="Rhea" id="RHEA:11852"/>
        <dbReference type="ChEBI" id="CHEBI:16708"/>
        <dbReference type="ChEBI" id="CHEBI:17509"/>
        <dbReference type="ChEBI" id="CHEBI:43474"/>
        <dbReference type="ChEBI" id="CHEBI:58533"/>
        <dbReference type="EC" id="2.4.2.28"/>
    </reaction>
    <physiologicalReaction direction="left-to-right" evidence="9">
        <dbReference type="Rhea" id="RHEA:11853"/>
    </physiologicalReaction>
</comment>
<evidence type="ECO:0000256" key="8">
    <source>
        <dbReference type="ARBA" id="ARBA00048968"/>
    </source>
</evidence>
<dbReference type="GO" id="GO:0005507">
    <property type="term" value="F:copper ion binding"/>
    <property type="evidence" value="ECO:0007669"/>
    <property type="project" value="TreeGrafter"/>
</dbReference>
<evidence type="ECO:0000256" key="5">
    <source>
        <dbReference type="ARBA" id="ARBA00022801"/>
    </source>
</evidence>
<dbReference type="InterPro" id="IPR011324">
    <property type="entry name" value="Cytotoxic_necrot_fac-like_cat"/>
</dbReference>
<comment type="catalytic activity">
    <reaction evidence="1">
        <text>inosine + phosphate = alpha-D-ribose 1-phosphate + hypoxanthine</text>
        <dbReference type="Rhea" id="RHEA:27646"/>
        <dbReference type="ChEBI" id="CHEBI:17368"/>
        <dbReference type="ChEBI" id="CHEBI:17596"/>
        <dbReference type="ChEBI" id="CHEBI:43474"/>
        <dbReference type="ChEBI" id="CHEBI:57720"/>
        <dbReference type="EC" id="2.4.2.1"/>
    </reaction>
    <physiologicalReaction direction="left-to-right" evidence="1">
        <dbReference type="Rhea" id="RHEA:27647"/>
    </physiologicalReaction>
</comment>
<accession>A0A7C4UH66</accession>
<dbReference type="GO" id="GO:0017061">
    <property type="term" value="F:S-methyl-5-thioadenosine phosphorylase activity"/>
    <property type="evidence" value="ECO:0007669"/>
    <property type="project" value="UniProtKB-EC"/>
</dbReference>
<evidence type="ECO:0000256" key="6">
    <source>
        <dbReference type="ARBA" id="ARBA00022833"/>
    </source>
</evidence>
<evidence type="ECO:0000256" key="3">
    <source>
        <dbReference type="ARBA" id="ARBA00022679"/>
    </source>
</evidence>
<keyword evidence="4" id="KW-0479">Metal-binding</keyword>
<dbReference type="GO" id="GO:0016787">
    <property type="term" value="F:hydrolase activity"/>
    <property type="evidence" value="ECO:0007669"/>
    <property type="project" value="UniProtKB-KW"/>
</dbReference>
<evidence type="ECO:0000256" key="7">
    <source>
        <dbReference type="ARBA" id="ARBA00047989"/>
    </source>
</evidence>
<dbReference type="CDD" id="cd16833">
    <property type="entry name" value="YfiH"/>
    <property type="match status" value="1"/>
</dbReference>
<sequence>MWLRKEKERKIWFEFQLEGARIIQGTKFYNLLEEIKIPSFGLKQIHSSIIVEASSGDEPVGDCIFTKRVGEFIYVKTADCLPLAFFSKKYRILGIVHTGWRGTYLKITENFIKKFFLERGIKPDEWEVVFGGCIDYKDYEIGNDVVKLFRGKEGLVEENGKFYLDLVKSNIEILKKFGVKNIHLFPETDKNLFFSHRKGERGRNIFGGIILP</sequence>
<dbReference type="InterPro" id="IPR038371">
    <property type="entry name" value="Cu_polyphenol_OxRdtase_sf"/>
</dbReference>
<comment type="caution">
    <text evidence="10">The sequence shown here is derived from an EMBL/GenBank/DDBJ whole genome shotgun (WGS) entry which is preliminary data.</text>
</comment>
<keyword evidence="5" id="KW-0378">Hydrolase</keyword>
<dbReference type="PANTHER" id="PTHR30616:SF2">
    <property type="entry name" value="PURINE NUCLEOSIDE PHOSPHORYLASE LACC1"/>
    <property type="match status" value="1"/>
</dbReference>
<proteinExistence type="inferred from homology"/>
<evidence type="ECO:0000256" key="9">
    <source>
        <dbReference type="ARBA" id="ARBA00049893"/>
    </source>
</evidence>
<dbReference type="SUPFAM" id="SSF64438">
    <property type="entry name" value="CNF1/YfiH-like putative cysteine hydrolases"/>
    <property type="match status" value="1"/>
</dbReference>
<comment type="catalytic activity">
    <reaction evidence="7">
        <text>adenosine + H2O + H(+) = inosine + NH4(+)</text>
        <dbReference type="Rhea" id="RHEA:24408"/>
        <dbReference type="ChEBI" id="CHEBI:15377"/>
        <dbReference type="ChEBI" id="CHEBI:15378"/>
        <dbReference type="ChEBI" id="CHEBI:16335"/>
        <dbReference type="ChEBI" id="CHEBI:17596"/>
        <dbReference type="ChEBI" id="CHEBI:28938"/>
        <dbReference type="EC" id="3.5.4.4"/>
    </reaction>
    <physiologicalReaction direction="left-to-right" evidence="7">
        <dbReference type="Rhea" id="RHEA:24409"/>
    </physiologicalReaction>
</comment>
<dbReference type="AlphaFoldDB" id="A0A7C4UH66"/>
<organism evidence="10">
    <name type="scientific">candidate division WOR-3 bacterium</name>
    <dbReference type="NCBI Taxonomy" id="2052148"/>
    <lineage>
        <taxon>Bacteria</taxon>
        <taxon>Bacteria division WOR-3</taxon>
    </lineage>
</organism>
<evidence type="ECO:0000313" key="10">
    <source>
        <dbReference type="EMBL" id="HGW92318.1"/>
    </source>
</evidence>
<dbReference type="InterPro" id="IPR003730">
    <property type="entry name" value="Cu_polyphenol_OxRdtase"/>
</dbReference>
<comment type="catalytic activity">
    <reaction evidence="8">
        <text>adenosine + phosphate = alpha-D-ribose 1-phosphate + adenine</text>
        <dbReference type="Rhea" id="RHEA:27642"/>
        <dbReference type="ChEBI" id="CHEBI:16335"/>
        <dbReference type="ChEBI" id="CHEBI:16708"/>
        <dbReference type="ChEBI" id="CHEBI:43474"/>
        <dbReference type="ChEBI" id="CHEBI:57720"/>
        <dbReference type="EC" id="2.4.2.1"/>
    </reaction>
    <physiologicalReaction direction="left-to-right" evidence="8">
        <dbReference type="Rhea" id="RHEA:27643"/>
    </physiologicalReaction>
</comment>
<dbReference type="Pfam" id="PF02578">
    <property type="entry name" value="Cu-oxidase_4"/>
    <property type="match status" value="1"/>
</dbReference>
<gene>
    <name evidence="10" type="ORF">ENV67_07255</name>
</gene>